<proteinExistence type="predicted"/>
<sequence>TTAMEIIMNELEIAILKAEIFLRLGNWNHYLAFDFNEEQLEFGRLETMTEELAMSRALASNRDYKTTLMEVELQVSIHLAKLLEPTIDPALAGTRSLKVEEDGMVCGVCQEEMKKGEEGRAMDCLHTFHDSCILKWLKIKSTCPLCRINCKPKKLHFQEM</sequence>
<comment type="caution">
    <text evidence="1">The sequence shown here is derived from an EMBL/GenBank/DDBJ whole genome shotgun (WGS) entry which is preliminary data.</text>
</comment>
<feature type="non-terminal residue" evidence="1">
    <location>
        <position position="1"/>
    </location>
</feature>
<organism evidence="1 2">
    <name type="scientific">Melia azedarach</name>
    <name type="common">Chinaberry tree</name>
    <dbReference type="NCBI Taxonomy" id="155640"/>
    <lineage>
        <taxon>Eukaryota</taxon>
        <taxon>Viridiplantae</taxon>
        <taxon>Streptophyta</taxon>
        <taxon>Embryophyta</taxon>
        <taxon>Tracheophyta</taxon>
        <taxon>Spermatophyta</taxon>
        <taxon>Magnoliopsida</taxon>
        <taxon>eudicotyledons</taxon>
        <taxon>Gunneridae</taxon>
        <taxon>Pentapetalae</taxon>
        <taxon>rosids</taxon>
        <taxon>malvids</taxon>
        <taxon>Sapindales</taxon>
        <taxon>Meliaceae</taxon>
        <taxon>Melia</taxon>
    </lineage>
</organism>
<accession>A0ACC1YLT0</accession>
<evidence type="ECO:0000313" key="2">
    <source>
        <dbReference type="Proteomes" id="UP001164539"/>
    </source>
</evidence>
<name>A0ACC1YLT0_MELAZ</name>
<evidence type="ECO:0000313" key="1">
    <source>
        <dbReference type="EMBL" id="KAJ4724436.1"/>
    </source>
</evidence>
<gene>
    <name evidence="1" type="ORF">OWV82_003429</name>
</gene>
<keyword evidence="2" id="KW-1185">Reference proteome</keyword>
<reference evidence="1 2" key="1">
    <citation type="journal article" date="2023" name="Science">
        <title>Complex scaffold remodeling in plant triterpene biosynthesis.</title>
        <authorList>
            <person name="De La Pena R."/>
            <person name="Hodgson H."/>
            <person name="Liu J.C."/>
            <person name="Stephenson M.J."/>
            <person name="Martin A.C."/>
            <person name="Owen C."/>
            <person name="Harkess A."/>
            <person name="Leebens-Mack J."/>
            <person name="Jimenez L.E."/>
            <person name="Osbourn A."/>
            <person name="Sattely E.S."/>
        </authorList>
    </citation>
    <scope>NUCLEOTIDE SEQUENCE [LARGE SCALE GENOMIC DNA]</scope>
    <source>
        <strain evidence="2">cv. JPN11</strain>
        <tissue evidence="1">Leaf</tissue>
    </source>
</reference>
<protein>
    <submittedName>
        <fullName evidence="1">RING/U-box superfamily protein</fullName>
    </submittedName>
</protein>
<dbReference type="EMBL" id="CM051395">
    <property type="protein sequence ID" value="KAJ4724436.1"/>
    <property type="molecule type" value="Genomic_DNA"/>
</dbReference>
<dbReference type="Proteomes" id="UP001164539">
    <property type="component" value="Chromosome 2"/>
</dbReference>